<dbReference type="GO" id="GO:0004020">
    <property type="term" value="F:adenylylsulfate kinase activity"/>
    <property type="evidence" value="ECO:0007669"/>
    <property type="project" value="UniProtKB-UniRule"/>
</dbReference>
<reference evidence="16 17" key="1">
    <citation type="submission" date="2020-05" db="EMBL/GenBank/DDBJ databases">
        <title>Draft genome of Flavobacterium sp. IMCC34852.</title>
        <authorList>
            <person name="Song J."/>
            <person name="Cho J.-C."/>
        </authorList>
    </citation>
    <scope>NUCLEOTIDE SEQUENCE [LARGE SCALE GENOMIC DNA]</scope>
    <source>
        <strain evidence="16 17">IMCC34852</strain>
    </source>
</reference>
<dbReference type="UniPathway" id="UPA00140">
    <property type="reaction ID" value="UER00205"/>
</dbReference>
<proteinExistence type="inferred from homology"/>
<dbReference type="CDD" id="cd02027">
    <property type="entry name" value="APSK"/>
    <property type="match status" value="1"/>
</dbReference>
<sequence>MSSNITRQQYSVSKESRNKLNQHPSLVLWFTGLSGSGKSTIAEAVETQLYEMQCRTYTLDGDNLRGGINFGLGFSEEDRHENLRRTAEIAKLFVDAGIITLAAFVSPLEKDRKMVKEIIGKNNFVEIFIDTSLEECEKRDVKGLYQKARKGLIPNFTGIDAPFESPANPDIWIKTENESITSAVAKVITFVKQKIESYNHE</sequence>
<organism evidence="16 17">
    <name type="scientific">Flavobacterium rivulicola</name>
    <dbReference type="NCBI Taxonomy" id="2732161"/>
    <lineage>
        <taxon>Bacteria</taxon>
        <taxon>Pseudomonadati</taxon>
        <taxon>Bacteroidota</taxon>
        <taxon>Flavobacteriia</taxon>
        <taxon>Flavobacteriales</taxon>
        <taxon>Flavobacteriaceae</taxon>
        <taxon>Flavobacterium</taxon>
    </lineage>
</organism>
<evidence type="ECO:0000256" key="12">
    <source>
        <dbReference type="ARBA" id="ARBA00031464"/>
    </source>
</evidence>
<comment type="function">
    <text evidence="2 13 14">Catalyzes the synthesis of activated sulfate.</text>
</comment>
<evidence type="ECO:0000256" key="8">
    <source>
        <dbReference type="ARBA" id="ARBA00022777"/>
    </source>
</evidence>
<dbReference type="EC" id="2.7.1.25" evidence="5 13"/>
<dbReference type="NCBIfam" id="TIGR00455">
    <property type="entry name" value="apsK"/>
    <property type="match status" value="1"/>
</dbReference>
<comment type="pathway">
    <text evidence="3 13 14">Sulfur metabolism; hydrogen sulfide biosynthesis; sulfite from sulfate: step 2/3.</text>
</comment>
<evidence type="ECO:0000256" key="7">
    <source>
        <dbReference type="ARBA" id="ARBA00022741"/>
    </source>
</evidence>
<evidence type="ECO:0000313" key="17">
    <source>
        <dbReference type="Proteomes" id="UP000536509"/>
    </source>
</evidence>
<evidence type="ECO:0000259" key="15">
    <source>
        <dbReference type="Pfam" id="PF01583"/>
    </source>
</evidence>
<dbReference type="SUPFAM" id="SSF52540">
    <property type="entry name" value="P-loop containing nucleoside triphosphate hydrolases"/>
    <property type="match status" value="1"/>
</dbReference>
<keyword evidence="9 13" id="KW-0067">ATP-binding</keyword>
<dbReference type="InterPro" id="IPR002891">
    <property type="entry name" value="APS"/>
</dbReference>
<dbReference type="PANTHER" id="PTHR11055">
    <property type="entry name" value="BIFUNCTIONAL 3'-PHOSPHOADENOSINE 5'-PHOSPHOSULFATE SYNTHASE"/>
    <property type="match status" value="1"/>
</dbReference>
<feature type="active site" description="Phosphoserine intermediate" evidence="13">
    <location>
        <position position="106"/>
    </location>
</feature>
<dbReference type="GO" id="GO:0070814">
    <property type="term" value="P:hydrogen sulfide biosynthetic process"/>
    <property type="evidence" value="ECO:0007669"/>
    <property type="project" value="UniProtKB-UniRule"/>
</dbReference>
<keyword evidence="7 13" id="KW-0547">Nucleotide-binding</keyword>
<keyword evidence="6 13" id="KW-0808">Transferase</keyword>
<dbReference type="AlphaFoldDB" id="A0A7Y3RAW1"/>
<dbReference type="GO" id="GO:0005524">
    <property type="term" value="F:ATP binding"/>
    <property type="evidence" value="ECO:0007669"/>
    <property type="project" value="UniProtKB-UniRule"/>
</dbReference>
<evidence type="ECO:0000256" key="11">
    <source>
        <dbReference type="ARBA" id="ARBA00031393"/>
    </source>
</evidence>
<dbReference type="HAMAP" id="MF_00065">
    <property type="entry name" value="Adenylyl_sulf_kinase"/>
    <property type="match status" value="1"/>
</dbReference>
<dbReference type="InterPro" id="IPR059117">
    <property type="entry name" value="APS_kinase_dom"/>
</dbReference>
<gene>
    <name evidence="13 16" type="primary">cysC</name>
    <name evidence="16" type="ORF">HKT18_09995</name>
</gene>
<dbReference type="InterPro" id="IPR027417">
    <property type="entry name" value="P-loop_NTPase"/>
</dbReference>
<dbReference type="GO" id="GO:0000103">
    <property type="term" value="P:sulfate assimilation"/>
    <property type="evidence" value="ECO:0007669"/>
    <property type="project" value="UniProtKB-UniRule"/>
</dbReference>
<keyword evidence="17" id="KW-1185">Reference proteome</keyword>
<evidence type="ECO:0000256" key="2">
    <source>
        <dbReference type="ARBA" id="ARBA00002632"/>
    </source>
</evidence>
<comment type="caution">
    <text evidence="16">The sequence shown here is derived from an EMBL/GenBank/DDBJ whole genome shotgun (WGS) entry which is preliminary data.</text>
</comment>
<evidence type="ECO:0000313" key="16">
    <source>
        <dbReference type="EMBL" id="NNT72547.1"/>
    </source>
</evidence>
<keyword evidence="8 13" id="KW-0418">Kinase</keyword>
<evidence type="ECO:0000256" key="5">
    <source>
        <dbReference type="ARBA" id="ARBA00012121"/>
    </source>
</evidence>
<accession>A0A7Y3RAW1</accession>
<feature type="binding site" evidence="13">
    <location>
        <begin position="32"/>
        <end position="39"/>
    </location>
    <ligand>
        <name>ATP</name>
        <dbReference type="ChEBI" id="CHEBI:30616"/>
    </ligand>
</feature>
<dbReference type="EMBL" id="JABEVX010000006">
    <property type="protein sequence ID" value="NNT72547.1"/>
    <property type="molecule type" value="Genomic_DNA"/>
</dbReference>
<dbReference type="NCBIfam" id="NF003013">
    <property type="entry name" value="PRK03846.1"/>
    <property type="match status" value="1"/>
</dbReference>
<dbReference type="Gene3D" id="3.40.50.300">
    <property type="entry name" value="P-loop containing nucleotide triphosphate hydrolases"/>
    <property type="match status" value="1"/>
</dbReference>
<evidence type="ECO:0000256" key="3">
    <source>
        <dbReference type="ARBA" id="ARBA00004806"/>
    </source>
</evidence>
<name>A0A7Y3RAW1_9FLAO</name>
<feature type="domain" description="APS kinase" evidence="15">
    <location>
        <begin position="25"/>
        <end position="173"/>
    </location>
</feature>
<evidence type="ECO:0000256" key="6">
    <source>
        <dbReference type="ARBA" id="ARBA00022679"/>
    </source>
</evidence>
<evidence type="ECO:0000256" key="1">
    <source>
        <dbReference type="ARBA" id="ARBA00001823"/>
    </source>
</evidence>
<keyword evidence="13" id="KW-0597">Phosphoprotein</keyword>
<evidence type="ECO:0000256" key="4">
    <source>
        <dbReference type="ARBA" id="ARBA00007008"/>
    </source>
</evidence>
<evidence type="ECO:0000256" key="13">
    <source>
        <dbReference type="HAMAP-Rule" id="MF_00065"/>
    </source>
</evidence>
<dbReference type="Pfam" id="PF01583">
    <property type="entry name" value="APS_kinase"/>
    <property type="match status" value="1"/>
</dbReference>
<dbReference type="PANTHER" id="PTHR11055:SF1">
    <property type="entry name" value="PAPS SYNTHETASE, ISOFORM D"/>
    <property type="match status" value="1"/>
</dbReference>
<dbReference type="Proteomes" id="UP000536509">
    <property type="component" value="Unassembled WGS sequence"/>
</dbReference>
<dbReference type="RefSeq" id="WP_171222715.1">
    <property type="nucleotide sequence ID" value="NZ_CP121446.1"/>
</dbReference>
<evidence type="ECO:0000256" key="9">
    <source>
        <dbReference type="ARBA" id="ARBA00022840"/>
    </source>
</evidence>
<evidence type="ECO:0000256" key="14">
    <source>
        <dbReference type="RuleBase" id="RU004347"/>
    </source>
</evidence>
<comment type="similarity">
    <text evidence="4 13 14">Belongs to the APS kinase family.</text>
</comment>
<evidence type="ECO:0000256" key="10">
    <source>
        <dbReference type="ARBA" id="ARBA00029724"/>
    </source>
</evidence>
<comment type="catalytic activity">
    <reaction evidence="1 13 14">
        <text>adenosine 5'-phosphosulfate + ATP = 3'-phosphoadenylyl sulfate + ADP + H(+)</text>
        <dbReference type="Rhea" id="RHEA:24152"/>
        <dbReference type="ChEBI" id="CHEBI:15378"/>
        <dbReference type="ChEBI" id="CHEBI:30616"/>
        <dbReference type="ChEBI" id="CHEBI:58243"/>
        <dbReference type="ChEBI" id="CHEBI:58339"/>
        <dbReference type="ChEBI" id="CHEBI:456216"/>
        <dbReference type="EC" id="2.7.1.25"/>
    </reaction>
</comment>
<protein>
    <recommendedName>
        <fullName evidence="5 13">Adenylyl-sulfate kinase</fullName>
        <ecNumber evidence="5 13">2.7.1.25</ecNumber>
    </recommendedName>
    <alternativeName>
        <fullName evidence="11 13">APS kinase</fullName>
    </alternativeName>
    <alternativeName>
        <fullName evidence="12 13">ATP adenosine-5'-phosphosulfate 3'-phosphotransferase</fullName>
    </alternativeName>
    <alternativeName>
        <fullName evidence="10 13">Adenosine-5'-phosphosulfate kinase</fullName>
    </alternativeName>
</protein>